<accession>A0A0D2A2D6</accession>
<gene>
    <name evidence="9" type="ORF">PV09_08007</name>
</gene>
<evidence type="ECO:0000313" key="9">
    <source>
        <dbReference type="EMBL" id="KIW00485.1"/>
    </source>
</evidence>
<proteinExistence type="predicted"/>
<feature type="compositionally biased region" description="Low complexity" evidence="8">
    <location>
        <begin position="37"/>
        <end position="49"/>
    </location>
</feature>
<dbReference type="VEuPathDB" id="FungiDB:PV09_08007"/>
<dbReference type="Pfam" id="PF13634">
    <property type="entry name" value="Nucleoporin_FG"/>
    <property type="match status" value="1"/>
</dbReference>
<dbReference type="PANTHER" id="PTHR13437:SF2">
    <property type="entry name" value="NUCLEOPORIN P58_P45"/>
    <property type="match status" value="1"/>
</dbReference>
<evidence type="ECO:0000256" key="6">
    <source>
        <dbReference type="ARBA" id="ARBA00023132"/>
    </source>
</evidence>
<feature type="compositionally biased region" description="Polar residues" evidence="8">
    <location>
        <begin position="50"/>
        <end position="69"/>
    </location>
</feature>
<evidence type="ECO:0000313" key="10">
    <source>
        <dbReference type="Proteomes" id="UP000053259"/>
    </source>
</evidence>
<dbReference type="GO" id="GO:0015031">
    <property type="term" value="P:protein transport"/>
    <property type="evidence" value="ECO:0007669"/>
    <property type="project" value="UniProtKB-KW"/>
</dbReference>
<feature type="compositionally biased region" description="Polar residues" evidence="8">
    <location>
        <begin position="26"/>
        <end position="36"/>
    </location>
</feature>
<dbReference type="GO" id="GO:0051028">
    <property type="term" value="P:mRNA transport"/>
    <property type="evidence" value="ECO:0007669"/>
    <property type="project" value="UniProtKB-KW"/>
</dbReference>
<dbReference type="PANTHER" id="PTHR13437">
    <property type="entry name" value="NUCLEOPORIN P58/P45 NUCLEOPORIN-LIKE PROTEIN 1"/>
    <property type="match status" value="1"/>
</dbReference>
<dbReference type="EMBL" id="KN847563">
    <property type="protein sequence ID" value="KIW00485.1"/>
    <property type="molecule type" value="Genomic_DNA"/>
</dbReference>
<evidence type="ECO:0000256" key="8">
    <source>
        <dbReference type="SAM" id="MobiDB-lite"/>
    </source>
</evidence>
<keyword evidence="4" id="KW-0653">Protein transport</keyword>
<organism evidence="9 10">
    <name type="scientific">Verruconis gallopava</name>
    <dbReference type="NCBI Taxonomy" id="253628"/>
    <lineage>
        <taxon>Eukaryota</taxon>
        <taxon>Fungi</taxon>
        <taxon>Dikarya</taxon>
        <taxon>Ascomycota</taxon>
        <taxon>Pezizomycotina</taxon>
        <taxon>Dothideomycetes</taxon>
        <taxon>Pleosporomycetidae</taxon>
        <taxon>Venturiales</taxon>
        <taxon>Sympoventuriaceae</taxon>
        <taxon>Verruconis</taxon>
    </lineage>
</organism>
<sequence length="501" mass="51227">MDNAVAMFLSFENDHFASANQVSYSGNTGTNQQQSSATTGGLFGGAATTQSAQSGGLFGTSNATSQPPTSGGLFGNNASNTQTSKPGGLFSLGTSTTSQPTSTTGGLFGAAPAASTAQTSTGGLFGSTTSTASKPTGLFGTSTTSSAQSTGGLFGATTTSSAAPSGGLFGSTTTTSQPASGGLFGSSTATSKPAGLFGSSTATTAPAAGGLFGSSTATSQPASGGLFGAKPASGGLFGQSTATSQPSQAAPSSSLFGALNNANTASQPTQQTVAAVKIDWTNVKPTTRFNELHQEVQDAIVFIDEVIQGAIRASIQCSEAMPAVGQAVNNIPNDVEYLERRLETVEGALSRDAVAVGNNKEIIEKDSEDAVRLFRAIENLKLPNQFHYPTISGGPTPDANTTTDLLSYFSARAAELEHQTKVFERHQREVDAHLRTVEHTAVEEMQKLSRRSGAKEAEVGEGLREIAMVMRTFEEAILRVAERVGEAREKVVDLELGGVGS</sequence>
<feature type="region of interest" description="Disordered" evidence="8">
    <location>
        <begin position="26"/>
        <end position="187"/>
    </location>
</feature>
<protein>
    <recommendedName>
        <fullName evidence="11">Nucleoporin Nup54 alpha-helical domain-containing protein</fullName>
    </recommendedName>
</protein>
<dbReference type="InParanoid" id="A0A0D2A2D6"/>
<keyword evidence="2" id="KW-0813">Transport</keyword>
<evidence type="ECO:0000256" key="3">
    <source>
        <dbReference type="ARBA" id="ARBA00022816"/>
    </source>
</evidence>
<evidence type="ECO:0000256" key="2">
    <source>
        <dbReference type="ARBA" id="ARBA00022448"/>
    </source>
</evidence>
<name>A0A0D2A2D6_9PEZI</name>
<dbReference type="InterPro" id="IPR024882">
    <property type="entry name" value="NUP58/p45/49"/>
</dbReference>
<feature type="compositionally biased region" description="Low complexity" evidence="8">
    <location>
        <begin position="93"/>
        <end position="131"/>
    </location>
</feature>
<dbReference type="GO" id="GO:0008139">
    <property type="term" value="F:nuclear localization sequence binding"/>
    <property type="evidence" value="ECO:0007669"/>
    <property type="project" value="InterPro"/>
</dbReference>
<dbReference type="AlphaFoldDB" id="A0A0D2A2D6"/>
<dbReference type="RefSeq" id="XP_016210354.1">
    <property type="nucleotide sequence ID" value="XM_016361850.1"/>
</dbReference>
<evidence type="ECO:0000256" key="1">
    <source>
        <dbReference type="ARBA" id="ARBA00004567"/>
    </source>
</evidence>
<feature type="compositionally biased region" description="Polar residues" evidence="8">
    <location>
        <begin position="76"/>
        <end position="85"/>
    </location>
</feature>
<dbReference type="STRING" id="253628.A0A0D2A2D6"/>
<evidence type="ECO:0000256" key="7">
    <source>
        <dbReference type="ARBA" id="ARBA00023242"/>
    </source>
</evidence>
<feature type="compositionally biased region" description="Low complexity" evidence="8">
    <location>
        <begin position="140"/>
        <end position="151"/>
    </location>
</feature>
<dbReference type="Pfam" id="PF21121">
    <property type="entry name" value="Nup49_C"/>
    <property type="match status" value="1"/>
</dbReference>
<keyword evidence="7" id="KW-0539">Nucleus</keyword>
<evidence type="ECO:0000256" key="5">
    <source>
        <dbReference type="ARBA" id="ARBA00023010"/>
    </source>
</evidence>
<evidence type="ECO:0008006" key="11">
    <source>
        <dbReference type="Google" id="ProtNLM"/>
    </source>
</evidence>
<keyword evidence="6" id="KW-0906">Nuclear pore complex</keyword>
<dbReference type="Proteomes" id="UP000053259">
    <property type="component" value="Unassembled WGS sequence"/>
</dbReference>
<dbReference type="OrthoDB" id="2538017at2759"/>
<evidence type="ECO:0000256" key="4">
    <source>
        <dbReference type="ARBA" id="ARBA00022927"/>
    </source>
</evidence>
<dbReference type="GO" id="GO:0005643">
    <property type="term" value="C:nuclear pore"/>
    <property type="evidence" value="ECO:0007669"/>
    <property type="project" value="UniProtKB-SubCell"/>
</dbReference>
<reference evidence="9 10" key="1">
    <citation type="submission" date="2015-01" db="EMBL/GenBank/DDBJ databases">
        <title>The Genome Sequence of Ochroconis gallopava CBS43764.</title>
        <authorList>
            <consortium name="The Broad Institute Genomics Platform"/>
            <person name="Cuomo C."/>
            <person name="de Hoog S."/>
            <person name="Gorbushina A."/>
            <person name="Stielow B."/>
            <person name="Teixiera M."/>
            <person name="Abouelleil A."/>
            <person name="Chapman S.B."/>
            <person name="Priest M."/>
            <person name="Young S.K."/>
            <person name="Wortman J."/>
            <person name="Nusbaum C."/>
            <person name="Birren B."/>
        </authorList>
    </citation>
    <scope>NUCLEOTIDE SEQUENCE [LARGE SCALE GENOMIC DNA]</scope>
    <source>
        <strain evidence="9 10">CBS 43764</strain>
    </source>
</reference>
<keyword evidence="10" id="KW-1185">Reference proteome</keyword>
<dbReference type="GeneID" id="27315980"/>
<keyword evidence="3" id="KW-0509">mRNA transport</keyword>
<dbReference type="InterPro" id="IPR025574">
    <property type="entry name" value="Nucleoporin_FG_rpt"/>
</dbReference>
<dbReference type="GO" id="GO:0017056">
    <property type="term" value="F:structural constituent of nuclear pore"/>
    <property type="evidence" value="ECO:0007669"/>
    <property type="project" value="InterPro"/>
</dbReference>
<comment type="subcellular location">
    <subcellularLocation>
        <location evidence="1">Nucleus</location>
        <location evidence="1">Nuclear pore complex</location>
    </subcellularLocation>
</comment>
<keyword evidence="5" id="KW-0811">Translocation</keyword>